<dbReference type="CDD" id="cd00293">
    <property type="entry name" value="USP-like"/>
    <property type="match status" value="1"/>
</dbReference>
<feature type="domain" description="UspA" evidence="2">
    <location>
        <begin position="8"/>
        <end position="146"/>
    </location>
</feature>
<organism evidence="3 4">
    <name type="scientific">Deinococcus maricopensis (strain DSM 21211 / LMG 22137 / NRRL B-23946 / LB-34)</name>
    <dbReference type="NCBI Taxonomy" id="709986"/>
    <lineage>
        <taxon>Bacteria</taxon>
        <taxon>Thermotogati</taxon>
        <taxon>Deinococcota</taxon>
        <taxon>Deinococci</taxon>
        <taxon>Deinococcales</taxon>
        <taxon>Deinococcaceae</taxon>
        <taxon>Deinococcus</taxon>
    </lineage>
</organism>
<dbReference type="OrthoDB" id="9792500at2"/>
<dbReference type="SUPFAM" id="SSF52402">
    <property type="entry name" value="Adenine nucleotide alpha hydrolases-like"/>
    <property type="match status" value="1"/>
</dbReference>
<accession>E8U4K1</accession>
<dbReference type="PRINTS" id="PR01438">
    <property type="entry name" value="UNVRSLSTRESS"/>
</dbReference>
<dbReference type="InterPro" id="IPR006015">
    <property type="entry name" value="Universal_stress_UspA"/>
</dbReference>
<protein>
    <submittedName>
        <fullName evidence="3">UspA domain-containing protein</fullName>
    </submittedName>
</protein>
<dbReference type="AlphaFoldDB" id="E8U4K1"/>
<dbReference type="eggNOG" id="COG0589">
    <property type="taxonomic scope" value="Bacteria"/>
</dbReference>
<keyword evidence="4" id="KW-1185">Reference proteome</keyword>
<gene>
    <name evidence="3" type="ordered locus">Deima_3239</name>
</gene>
<dbReference type="PANTHER" id="PTHR46268">
    <property type="entry name" value="STRESS RESPONSE PROTEIN NHAX"/>
    <property type="match status" value="1"/>
</dbReference>
<evidence type="ECO:0000259" key="2">
    <source>
        <dbReference type="Pfam" id="PF00582"/>
    </source>
</evidence>
<evidence type="ECO:0000313" key="4">
    <source>
        <dbReference type="Proteomes" id="UP000008635"/>
    </source>
</evidence>
<dbReference type="Proteomes" id="UP000008635">
    <property type="component" value="Chromosome"/>
</dbReference>
<dbReference type="PANTHER" id="PTHR46268:SF6">
    <property type="entry name" value="UNIVERSAL STRESS PROTEIN UP12"/>
    <property type="match status" value="1"/>
</dbReference>
<reference evidence="3 4" key="1">
    <citation type="journal article" date="2011" name="Stand. Genomic Sci.">
        <title>Complete genome sequence of Deinococcus maricopensis type strain (LB-34).</title>
        <authorList>
            <person name="Pukall R."/>
            <person name="Zeytun A."/>
            <person name="Lucas S."/>
            <person name="Lapidus A."/>
            <person name="Hammon N."/>
            <person name="Deshpande S."/>
            <person name="Nolan M."/>
            <person name="Cheng J.F."/>
            <person name="Pitluck S."/>
            <person name="Liolios K."/>
            <person name="Pagani I."/>
            <person name="Mikhailova N."/>
            <person name="Ivanova N."/>
            <person name="Mavromatis K."/>
            <person name="Pati A."/>
            <person name="Tapia R."/>
            <person name="Han C."/>
            <person name="Goodwin L."/>
            <person name="Chen A."/>
            <person name="Palaniappan K."/>
            <person name="Land M."/>
            <person name="Hauser L."/>
            <person name="Chang Y.J."/>
            <person name="Jeffries C.D."/>
            <person name="Brambilla E.M."/>
            <person name="Rohde M."/>
            <person name="Goker M."/>
            <person name="Detter J.C."/>
            <person name="Woyke T."/>
            <person name="Bristow J."/>
            <person name="Eisen J.A."/>
            <person name="Markowitz V."/>
            <person name="Hugenholtz P."/>
            <person name="Kyrpides N.C."/>
            <person name="Klenk H.P."/>
        </authorList>
    </citation>
    <scope>NUCLEOTIDE SEQUENCE [LARGE SCALE GENOMIC DNA]</scope>
    <source>
        <strain evidence="4">DSM 21211 / LMG 22137 / NRRL B-23946 / LB-34</strain>
    </source>
</reference>
<dbReference type="InterPro" id="IPR006016">
    <property type="entry name" value="UspA"/>
</dbReference>
<comment type="similarity">
    <text evidence="1">Belongs to the universal stress protein A family.</text>
</comment>
<dbReference type="Gene3D" id="3.40.50.620">
    <property type="entry name" value="HUPs"/>
    <property type="match status" value="1"/>
</dbReference>
<name>E8U4K1_DEIML</name>
<evidence type="ECO:0000313" key="3">
    <source>
        <dbReference type="EMBL" id="ADV68866.1"/>
    </source>
</evidence>
<dbReference type="EMBL" id="CP002454">
    <property type="protein sequence ID" value="ADV68866.1"/>
    <property type="molecule type" value="Genomic_DNA"/>
</dbReference>
<dbReference type="RefSeq" id="WP_013558369.1">
    <property type="nucleotide sequence ID" value="NC_014958.1"/>
</dbReference>
<proteinExistence type="inferred from homology"/>
<sequence>MTERSSSFERILVGVDFSDTADEVLRVARSRFPGAELRVVHVVDARAVGVPDLSSGSLMPVTPGRDLTDALSHADFARLTPLLQDHEQGDILVGDPATALVEDAARSGADLIVVGAHNRGALERFFVGSVAEQVVRRAHVPVLVVKH</sequence>
<evidence type="ECO:0000256" key="1">
    <source>
        <dbReference type="ARBA" id="ARBA00008791"/>
    </source>
</evidence>
<dbReference type="STRING" id="709986.Deima_3239"/>
<reference evidence="4" key="2">
    <citation type="submission" date="2011-01" db="EMBL/GenBank/DDBJ databases">
        <title>The complete genome of Deinococcus maricopensis DSM 21211.</title>
        <authorList>
            <consortium name="US DOE Joint Genome Institute (JGI-PGF)"/>
            <person name="Lucas S."/>
            <person name="Copeland A."/>
            <person name="Lapidus A."/>
            <person name="Goodwin L."/>
            <person name="Pitluck S."/>
            <person name="Kyrpides N."/>
            <person name="Mavromatis K."/>
            <person name="Pagani I."/>
            <person name="Ivanova N."/>
            <person name="Ovchinnikova G."/>
            <person name="Zeytun A."/>
            <person name="Detter J.C."/>
            <person name="Han C."/>
            <person name="Land M."/>
            <person name="Hauser L."/>
            <person name="Markowitz V."/>
            <person name="Cheng J.-F."/>
            <person name="Hugenholtz P."/>
            <person name="Woyke T."/>
            <person name="Wu D."/>
            <person name="Pukall R."/>
            <person name="Gehrich-Schroeter G."/>
            <person name="Brambilla E."/>
            <person name="Klenk H.-P."/>
            <person name="Eisen J.A."/>
        </authorList>
    </citation>
    <scope>NUCLEOTIDE SEQUENCE [LARGE SCALE GENOMIC DNA]</scope>
    <source>
        <strain evidence="4">DSM 21211 / LMG 22137 / NRRL B-23946 / LB-34</strain>
    </source>
</reference>
<dbReference type="Pfam" id="PF00582">
    <property type="entry name" value="Usp"/>
    <property type="match status" value="1"/>
</dbReference>
<dbReference type="InterPro" id="IPR014729">
    <property type="entry name" value="Rossmann-like_a/b/a_fold"/>
</dbReference>
<dbReference type="KEGG" id="dmr:Deima_3239"/>
<dbReference type="HOGENOM" id="CLU_049301_11_0_0"/>